<dbReference type="Pfam" id="PF00386">
    <property type="entry name" value="C1q"/>
    <property type="match status" value="1"/>
</dbReference>
<evidence type="ECO:0000313" key="7">
    <source>
        <dbReference type="Proteomes" id="UP001164746"/>
    </source>
</evidence>
<dbReference type="InterPro" id="IPR008983">
    <property type="entry name" value="Tumour_necrosis_fac-like_dom"/>
</dbReference>
<feature type="coiled-coil region" evidence="4">
    <location>
        <begin position="43"/>
        <end position="116"/>
    </location>
</feature>
<feature type="domain" description="C1q" evidence="5">
    <location>
        <begin position="146"/>
        <end position="279"/>
    </location>
</feature>
<organism evidence="6 7">
    <name type="scientific">Mya arenaria</name>
    <name type="common">Soft-shell clam</name>
    <dbReference type="NCBI Taxonomy" id="6604"/>
    <lineage>
        <taxon>Eukaryota</taxon>
        <taxon>Metazoa</taxon>
        <taxon>Spiralia</taxon>
        <taxon>Lophotrochozoa</taxon>
        <taxon>Mollusca</taxon>
        <taxon>Bivalvia</taxon>
        <taxon>Autobranchia</taxon>
        <taxon>Heteroconchia</taxon>
        <taxon>Euheterodonta</taxon>
        <taxon>Imparidentia</taxon>
        <taxon>Neoheterodontei</taxon>
        <taxon>Myida</taxon>
        <taxon>Myoidea</taxon>
        <taxon>Myidae</taxon>
        <taxon>Mya</taxon>
    </lineage>
</organism>
<reference evidence="6" key="1">
    <citation type="submission" date="2022-11" db="EMBL/GenBank/DDBJ databases">
        <title>Centuries of genome instability and evolution in soft-shell clam transmissible cancer (bioRxiv).</title>
        <authorList>
            <person name="Hart S.F.M."/>
            <person name="Yonemitsu M.A."/>
            <person name="Giersch R.M."/>
            <person name="Beal B.F."/>
            <person name="Arriagada G."/>
            <person name="Davis B.W."/>
            <person name="Ostrander E.A."/>
            <person name="Goff S.P."/>
            <person name="Metzger M.J."/>
        </authorList>
    </citation>
    <scope>NUCLEOTIDE SEQUENCE</scope>
    <source>
        <strain evidence="6">MELC-2E11</strain>
        <tissue evidence="6">Siphon/mantle</tissue>
    </source>
</reference>
<dbReference type="InterPro" id="IPR050822">
    <property type="entry name" value="Cerebellin_Synaptic_Org"/>
</dbReference>
<dbReference type="PANTHER" id="PTHR22923">
    <property type="entry name" value="CEREBELLIN-RELATED"/>
    <property type="match status" value="1"/>
</dbReference>
<evidence type="ECO:0000256" key="3">
    <source>
        <dbReference type="ARBA" id="ARBA00022729"/>
    </source>
</evidence>
<evidence type="ECO:0000256" key="1">
    <source>
        <dbReference type="ARBA" id="ARBA00004613"/>
    </source>
</evidence>
<evidence type="ECO:0000313" key="6">
    <source>
        <dbReference type="EMBL" id="WAR31310.1"/>
    </source>
</evidence>
<protein>
    <submittedName>
        <fullName evidence="6">C1QL4-like protein</fullName>
    </submittedName>
</protein>
<dbReference type="PRINTS" id="PR00007">
    <property type="entry name" value="COMPLEMNTC1Q"/>
</dbReference>
<dbReference type="Proteomes" id="UP001164746">
    <property type="component" value="Chromosome 17"/>
</dbReference>
<keyword evidence="3" id="KW-0732">Signal</keyword>
<evidence type="ECO:0000256" key="4">
    <source>
        <dbReference type="SAM" id="Coils"/>
    </source>
</evidence>
<evidence type="ECO:0000256" key="2">
    <source>
        <dbReference type="ARBA" id="ARBA00022525"/>
    </source>
</evidence>
<dbReference type="InterPro" id="IPR001073">
    <property type="entry name" value="C1q_dom"/>
</dbReference>
<evidence type="ECO:0000259" key="5">
    <source>
        <dbReference type="PROSITE" id="PS50871"/>
    </source>
</evidence>
<name>A0ABY7GA67_MYAAR</name>
<accession>A0ABY7GA67</accession>
<keyword evidence="4" id="KW-0175">Coiled coil</keyword>
<keyword evidence="2" id="KW-0964">Secreted</keyword>
<gene>
    <name evidence="6" type="ORF">MAR_033852</name>
</gene>
<sequence>MYSNKYVREFFVIVLMIESTVCDINEPRCYSRFDYEEKMLEKMVRTEIKIQELLTKLEVLEKRLTHVETEVDNTVKEIQGLEKKHETEKEETAKEVQDLEKAYDSLQTELEKFENTTKSKFDGQEKSLEVHDQRLDAIFRNITESMHQSPVAFFATLSTSFTTSTFSQTVVFEKVVTDVGGGYNPGTGVFTAPVDGLYVFSTSVMVDLSTSTTDAKIRINKNGSKVVYLYFNDSDGNFETVSGTVILSMQVGDIVNVDCDNSERSILGAQYTFFSGFRL</sequence>
<dbReference type="Gene3D" id="2.60.120.40">
    <property type="match status" value="1"/>
</dbReference>
<dbReference type="PANTHER" id="PTHR22923:SF116">
    <property type="entry name" value="C1Q DOMAIN-CONTAINING PROTEIN"/>
    <property type="match status" value="1"/>
</dbReference>
<dbReference type="SMART" id="SM00110">
    <property type="entry name" value="C1Q"/>
    <property type="match status" value="1"/>
</dbReference>
<keyword evidence="7" id="KW-1185">Reference proteome</keyword>
<dbReference type="SUPFAM" id="SSF49842">
    <property type="entry name" value="TNF-like"/>
    <property type="match status" value="1"/>
</dbReference>
<comment type="subcellular location">
    <subcellularLocation>
        <location evidence="1">Secreted</location>
    </subcellularLocation>
</comment>
<dbReference type="PROSITE" id="PS50871">
    <property type="entry name" value="C1Q"/>
    <property type="match status" value="1"/>
</dbReference>
<dbReference type="EMBL" id="CP111028">
    <property type="protein sequence ID" value="WAR31310.1"/>
    <property type="molecule type" value="Genomic_DNA"/>
</dbReference>
<dbReference type="Gene3D" id="1.10.287.1490">
    <property type="match status" value="1"/>
</dbReference>
<proteinExistence type="predicted"/>